<proteinExistence type="predicted"/>
<feature type="signal peptide" evidence="1">
    <location>
        <begin position="1"/>
        <end position="15"/>
    </location>
</feature>
<keyword evidence="3" id="KW-1185">Reference proteome</keyword>
<name>A0A8K0HR06_9ROSA</name>
<protein>
    <submittedName>
        <fullName evidence="2">Uncharacterized protein</fullName>
    </submittedName>
</protein>
<evidence type="ECO:0000313" key="3">
    <source>
        <dbReference type="Proteomes" id="UP000796880"/>
    </source>
</evidence>
<keyword evidence="1" id="KW-0732">Signal</keyword>
<gene>
    <name evidence="2" type="ORF">FNV43_RR01748</name>
</gene>
<organism evidence="2 3">
    <name type="scientific">Rhamnella rubrinervis</name>
    <dbReference type="NCBI Taxonomy" id="2594499"/>
    <lineage>
        <taxon>Eukaryota</taxon>
        <taxon>Viridiplantae</taxon>
        <taxon>Streptophyta</taxon>
        <taxon>Embryophyta</taxon>
        <taxon>Tracheophyta</taxon>
        <taxon>Spermatophyta</taxon>
        <taxon>Magnoliopsida</taxon>
        <taxon>eudicotyledons</taxon>
        <taxon>Gunneridae</taxon>
        <taxon>Pentapetalae</taxon>
        <taxon>rosids</taxon>
        <taxon>fabids</taxon>
        <taxon>Rosales</taxon>
        <taxon>Rhamnaceae</taxon>
        <taxon>rhamnoid group</taxon>
        <taxon>Rhamneae</taxon>
        <taxon>Rhamnella</taxon>
    </lineage>
</organism>
<feature type="chain" id="PRO_5035425252" evidence="1">
    <location>
        <begin position="16"/>
        <end position="116"/>
    </location>
</feature>
<reference evidence="2" key="1">
    <citation type="submission" date="2020-03" db="EMBL/GenBank/DDBJ databases">
        <title>A high-quality chromosome-level genome assembly of a woody plant with both climbing and erect habits, Rhamnella rubrinervis.</title>
        <authorList>
            <person name="Lu Z."/>
            <person name="Yang Y."/>
            <person name="Zhu X."/>
            <person name="Sun Y."/>
        </authorList>
    </citation>
    <scope>NUCLEOTIDE SEQUENCE</scope>
    <source>
        <strain evidence="2">BYM</strain>
        <tissue evidence="2">Leaf</tissue>
    </source>
</reference>
<dbReference type="Proteomes" id="UP000796880">
    <property type="component" value="Unassembled WGS sequence"/>
</dbReference>
<comment type="caution">
    <text evidence="2">The sequence shown here is derived from an EMBL/GenBank/DDBJ whole genome shotgun (WGS) entry which is preliminary data.</text>
</comment>
<sequence length="116" mass="13282">MPWGLKRMTRGKVKGLFPLLYVAQCVMDCVKDLMIDVVLTYQEVTTQHAYRSYQEMTTQHACPSYLEVTTQHVSNHVPLDQNHVLKYGDSPPLKLFLEASIRVFSVQPANQIIAEM</sequence>
<dbReference type="AlphaFoldDB" id="A0A8K0HR06"/>
<evidence type="ECO:0000313" key="2">
    <source>
        <dbReference type="EMBL" id="KAF3457091.1"/>
    </source>
</evidence>
<evidence type="ECO:0000256" key="1">
    <source>
        <dbReference type="SAM" id="SignalP"/>
    </source>
</evidence>
<dbReference type="EMBL" id="VOIH02000001">
    <property type="protein sequence ID" value="KAF3457091.1"/>
    <property type="molecule type" value="Genomic_DNA"/>
</dbReference>
<accession>A0A8K0HR06</accession>